<keyword evidence="3" id="KW-0408">Iron</keyword>
<dbReference type="GO" id="GO:0046872">
    <property type="term" value="F:metal ion binding"/>
    <property type="evidence" value="ECO:0007669"/>
    <property type="project" value="UniProtKB-KW"/>
</dbReference>
<dbReference type="Proteomes" id="UP000528322">
    <property type="component" value="Unassembled WGS sequence"/>
</dbReference>
<comment type="similarity">
    <text evidence="1">Belongs to the bacterial solute-binding protein 1 family.</text>
</comment>
<accession>A0A7W7Y3G6</accession>
<dbReference type="PANTHER" id="PTHR30006:SF15">
    <property type="entry name" value="IRON-UTILIZATION PERIPLASMIC PROTEIN"/>
    <property type="match status" value="1"/>
</dbReference>
<proteinExistence type="inferred from homology"/>
<dbReference type="AlphaFoldDB" id="A0A7W7Y3G6"/>
<dbReference type="Gene3D" id="3.40.190.10">
    <property type="entry name" value="Periplasmic binding protein-like II"/>
    <property type="match status" value="2"/>
</dbReference>
<evidence type="ECO:0000256" key="2">
    <source>
        <dbReference type="ARBA" id="ARBA00022729"/>
    </source>
</evidence>
<reference evidence="5 6" key="1">
    <citation type="submission" date="2020-08" db="EMBL/GenBank/DDBJ databases">
        <title>Genomic Encyclopedia of Type Strains, Phase IV (KMG-IV): sequencing the most valuable type-strain genomes for metagenomic binning, comparative biology and taxonomic classification.</title>
        <authorList>
            <person name="Goeker M."/>
        </authorList>
    </citation>
    <scope>NUCLEOTIDE SEQUENCE [LARGE SCALE GENOMIC DNA]</scope>
    <source>
        <strain evidence="5 6">DSM 22071</strain>
    </source>
</reference>
<dbReference type="Pfam" id="PF13343">
    <property type="entry name" value="SBP_bac_6"/>
    <property type="match status" value="1"/>
</dbReference>
<organism evidence="5 6">
    <name type="scientific">Desulfurispira natronophila</name>
    <dbReference type="NCBI Taxonomy" id="682562"/>
    <lineage>
        <taxon>Bacteria</taxon>
        <taxon>Pseudomonadati</taxon>
        <taxon>Chrysiogenota</taxon>
        <taxon>Chrysiogenia</taxon>
        <taxon>Chrysiogenales</taxon>
        <taxon>Chrysiogenaceae</taxon>
        <taxon>Desulfurispira</taxon>
    </lineage>
</organism>
<feature type="binding site" evidence="3">
    <location>
        <position position="218"/>
    </location>
    <ligand>
        <name>Fe cation</name>
        <dbReference type="ChEBI" id="CHEBI:24875"/>
    </ligand>
</feature>
<comment type="caution">
    <text evidence="5">The sequence shown here is derived from an EMBL/GenBank/DDBJ whole genome shotgun (WGS) entry which is preliminary data.</text>
</comment>
<keyword evidence="6" id="KW-1185">Reference proteome</keyword>
<dbReference type="EMBL" id="JACHID010000002">
    <property type="protein sequence ID" value="MBB5021132.1"/>
    <property type="molecule type" value="Genomic_DNA"/>
</dbReference>
<protein>
    <submittedName>
        <fullName evidence="5">Iron(III) transport system substrate-binding protein</fullName>
    </submittedName>
</protein>
<name>A0A7W7Y3G6_9BACT</name>
<gene>
    <name evidence="5" type="ORF">HNR37_000438</name>
</gene>
<dbReference type="PANTHER" id="PTHR30006">
    <property type="entry name" value="THIAMINE-BINDING PERIPLASMIC PROTEIN-RELATED"/>
    <property type="match status" value="1"/>
</dbReference>
<feature type="chain" id="PRO_5030959545" evidence="4">
    <location>
        <begin position="21"/>
        <end position="336"/>
    </location>
</feature>
<dbReference type="GO" id="GO:0030288">
    <property type="term" value="C:outer membrane-bounded periplasmic space"/>
    <property type="evidence" value="ECO:0007669"/>
    <property type="project" value="TreeGrafter"/>
</dbReference>
<evidence type="ECO:0000256" key="1">
    <source>
        <dbReference type="ARBA" id="ARBA00008520"/>
    </source>
</evidence>
<dbReference type="PIRSF" id="PIRSF002825">
    <property type="entry name" value="CfbpA"/>
    <property type="match status" value="1"/>
</dbReference>
<evidence type="ECO:0000313" key="5">
    <source>
        <dbReference type="EMBL" id="MBB5021132.1"/>
    </source>
</evidence>
<dbReference type="SUPFAM" id="SSF53850">
    <property type="entry name" value="Periplasmic binding protein-like II"/>
    <property type="match status" value="1"/>
</dbReference>
<dbReference type="InterPro" id="IPR026045">
    <property type="entry name" value="Ferric-bd"/>
</dbReference>
<evidence type="ECO:0000256" key="4">
    <source>
        <dbReference type="SAM" id="SignalP"/>
    </source>
</evidence>
<evidence type="ECO:0000256" key="3">
    <source>
        <dbReference type="PIRSR" id="PIRSR002825-1"/>
    </source>
</evidence>
<evidence type="ECO:0000313" key="6">
    <source>
        <dbReference type="Proteomes" id="UP000528322"/>
    </source>
</evidence>
<feature type="binding site" evidence="3">
    <location>
        <position position="217"/>
    </location>
    <ligand>
        <name>Fe cation</name>
        <dbReference type="ChEBI" id="CHEBI:24875"/>
    </ligand>
</feature>
<keyword evidence="3" id="KW-0479">Metal-binding</keyword>
<keyword evidence="2 4" id="KW-0732">Signal</keyword>
<sequence>MRPLLLSLLSIFLMASVAMAQVVNVYSYRQTHLIEPLLQEFREETGINYRLLTGAAGGLLERLIREGANSPADVLVTVDAGNLVAAKQAGVLQPVQSEALVQSIPAHYRDEEGYWYGLSARSRVIYYSPDRIDPAKIPTYESLADPDLGKRICVRSSSNIYNQSLVASMIAHHGAEKTEEWVRGLVNNFARQPQDNDTAQIRSVAAGQCDIGIANTYYFGRLMASDSRQDQQVVEKVELLWPNQDDRGAHMNLSGAGVTKSSRNVDAAVKLIEFLASDRAQSVYAEYNNEYPVNPEVPVSGPIKSFGDFKADTLQLSDLERYQAEAVRIMDRAGWR</sequence>
<dbReference type="CDD" id="cd13542">
    <property type="entry name" value="PBP2_FutA1_ilke"/>
    <property type="match status" value="1"/>
</dbReference>
<feature type="signal peptide" evidence="4">
    <location>
        <begin position="1"/>
        <end position="20"/>
    </location>
</feature>